<dbReference type="STRING" id="1672749.BJF92_11360"/>
<evidence type="ECO:0000259" key="1">
    <source>
        <dbReference type="PROSITE" id="PS51688"/>
    </source>
</evidence>
<protein>
    <recommendedName>
        <fullName evidence="1">Peptidase S74 domain-containing protein</fullName>
    </recommendedName>
</protein>
<dbReference type="AlphaFoldDB" id="A0A1Q9AMY0"/>
<comment type="caution">
    <text evidence="2">The sequence shown here is derived from an EMBL/GenBank/DDBJ whole genome shotgun (WGS) entry which is preliminary data.</text>
</comment>
<dbReference type="OrthoDB" id="8708771at2"/>
<feature type="domain" description="Peptidase S74" evidence="1">
    <location>
        <begin position="298"/>
        <end position="442"/>
    </location>
</feature>
<sequence length="452" mass="47661">MALPTYYGDGTATVNANDVQVTGQGTQWIAAGADGNDYFQAAGLSVRIASINSATSLTLARPWPGASRNAATYEIMYAPEATRAFAAANKVLGALGNGNIQAIAGLETVADKIIYWTSAGVAALTGLTAAARSLMAATSFSDACAAIKAVFSENPVITGSLRYKIGAAGQGVIIDDIARTDGVSRYRRYFNTDNSVSFAPHDANGNWLGTAHRIAQDRSNIFVSNSLVMPGYGTGPGVGIDANGRLSNAVPSTMENAYYQRGAVGEYARFFYGDIYQTPTRVGQISTDGLSVSYGTASDYRLKTDVSPLVSFAIDPDEFAGMDNALLRVMGMRPVSYRRVDDPAAALQTGFIAHELQSVAPHAVTGVRDALQDVGRLEIDETEHTPAATYENVPADNAAGGRWTKTGKSAVYQTVDHSKITPDLTAALQALTLMVLDQEKRIATLEAPTASA</sequence>
<dbReference type="PROSITE" id="PS51688">
    <property type="entry name" value="ICA"/>
    <property type="match status" value="1"/>
</dbReference>
<dbReference type="Proteomes" id="UP000186143">
    <property type="component" value="Unassembled WGS sequence"/>
</dbReference>
<reference evidence="2 3" key="1">
    <citation type="submission" date="2016-09" db="EMBL/GenBank/DDBJ databases">
        <title>Rhizobium sp. nov., a novel species isolated from the rice rhizosphere.</title>
        <authorList>
            <person name="Zhao J."/>
            <person name="Zhang X."/>
        </authorList>
    </citation>
    <scope>NUCLEOTIDE SEQUENCE [LARGE SCALE GENOMIC DNA]</scope>
    <source>
        <strain evidence="2 3">MH17</strain>
    </source>
</reference>
<gene>
    <name evidence="2" type="ORF">BJF92_11360</name>
</gene>
<dbReference type="InterPro" id="IPR030392">
    <property type="entry name" value="S74_ICA"/>
</dbReference>
<organism evidence="2 3">
    <name type="scientific">Xaviernesmea rhizosphaerae</name>
    <dbReference type="NCBI Taxonomy" id="1672749"/>
    <lineage>
        <taxon>Bacteria</taxon>
        <taxon>Pseudomonadati</taxon>
        <taxon>Pseudomonadota</taxon>
        <taxon>Alphaproteobacteria</taxon>
        <taxon>Hyphomicrobiales</taxon>
        <taxon>Rhizobiaceae</taxon>
        <taxon>Rhizobium/Agrobacterium group</taxon>
        <taxon>Xaviernesmea</taxon>
    </lineage>
</organism>
<evidence type="ECO:0000313" key="2">
    <source>
        <dbReference type="EMBL" id="OLP56679.1"/>
    </source>
</evidence>
<dbReference type="RefSeq" id="WP_075633698.1">
    <property type="nucleotide sequence ID" value="NZ_MKIO01000021.1"/>
</dbReference>
<proteinExistence type="predicted"/>
<name>A0A1Q9AMY0_9HYPH</name>
<dbReference type="Pfam" id="PF13884">
    <property type="entry name" value="Peptidase_S74"/>
    <property type="match status" value="1"/>
</dbReference>
<accession>A0A1Q9AMY0</accession>
<evidence type="ECO:0000313" key="3">
    <source>
        <dbReference type="Proteomes" id="UP000186143"/>
    </source>
</evidence>
<dbReference type="EMBL" id="MKIO01000021">
    <property type="protein sequence ID" value="OLP56679.1"/>
    <property type="molecule type" value="Genomic_DNA"/>
</dbReference>